<gene>
    <name evidence="7" type="ORF">TCE0_047r17837</name>
</gene>
<comment type="subcellular location">
    <subcellularLocation>
        <location evidence="2">Peroxisome membrane</location>
        <topology evidence="2">Peripheral membrane protein</topology>
    </subcellularLocation>
</comment>
<feature type="region of interest" description="Disordered" evidence="6">
    <location>
        <begin position="196"/>
        <end position="290"/>
    </location>
</feature>
<name>A0A0B8MYL5_TALPI</name>
<feature type="compositionally biased region" description="Polar residues" evidence="6">
    <location>
        <begin position="315"/>
        <end position="327"/>
    </location>
</feature>
<keyword evidence="8" id="KW-1185">Reference proteome</keyword>
<evidence type="ECO:0000313" key="8">
    <source>
        <dbReference type="Proteomes" id="UP000053095"/>
    </source>
</evidence>
<dbReference type="Pfam" id="PF12634">
    <property type="entry name" value="Inp1"/>
    <property type="match status" value="1"/>
</dbReference>
<comment type="function">
    <text evidence="1">Required for peroxisome inheritance.</text>
</comment>
<evidence type="ECO:0000256" key="1">
    <source>
        <dbReference type="ARBA" id="ARBA00003594"/>
    </source>
</evidence>
<protein>
    <recommendedName>
        <fullName evidence="4">Inheritance of peroxisomes protein 1</fullName>
    </recommendedName>
</protein>
<evidence type="ECO:0000256" key="5">
    <source>
        <dbReference type="ARBA" id="ARBA00023136"/>
    </source>
</evidence>
<feature type="compositionally biased region" description="Basic residues" evidence="6">
    <location>
        <begin position="196"/>
        <end position="207"/>
    </location>
</feature>
<dbReference type="EMBL" id="DF933843">
    <property type="protein sequence ID" value="GAM43214.1"/>
    <property type="molecule type" value="Genomic_DNA"/>
</dbReference>
<reference evidence="8" key="1">
    <citation type="journal article" date="2015" name="Genome Announc.">
        <title>Draft genome sequence of Talaromyces cellulolyticus strain Y-94, a source of lignocellulosic biomass-degrading enzymes.</title>
        <authorList>
            <person name="Fujii T."/>
            <person name="Koike H."/>
            <person name="Sawayama S."/>
            <person name="Yano S."/>
            <person name="Inoue H."/>
        </authorList>
    </citation>
    <scope>NUCLEOTIDE SEQUENCE [LARGE SCALE GENOMIC DNA]</scope>
    <source>
        <strain evidence="8">Y-94</strain>
    </source>
</reference>
<evidence type="ECO:0000256" key="2">
    <source>
        <dbReference type="ARBA" id="ARBA00004421"/>
    </source>
</evidence>
<feature type="region of interest" description="Disordered" evidence="6">
    <location>
        <begin position="617"/>
        <end position="665"/>
    </location>
</feature>
<comment type="similarity">
    <text evidence="3">Belongs to the INP1 family.</text>
</comment>
<proteinExistence type="inferred from homology"/>
<organism evidence="7 8">
    <name type="scientific">Talaromyces pinophilus</name>
    <name type="common">Penicillium pinophilum</name>
    <dbReference type="NCBI Taxonomy" id="128442"/>
    <lineage>
        <taxon>Eukaryota</taxon>
        <taxon>Fungi</taxon>
        <taxon>Dikarya</taxon>
        <taxon>Ascomycota</taxon>
        <taxon>Pezizomycotina</taxon>
        <taxon>Eurotiomycetes</taxon>
        <taxon>Eurotiomycetidae</taxon>
        <taxon>Eurotiales</taxon>
        <taxon>Trichocomaceae</taxon>
        <taxon>Talaromyces</taxon>
        <taxon>Talaromyces sect. Talaromyces</taxon>
    </lineage>
</organism>
<sequence length="665" mass="73150">MRTMTQPSGTGFAPIRRSATLPSKLISERRQFNETPATLDRFDSVLFFHPSAKIVKFAPDAPPTTSQSAPSIDFDYPVDTIETLPWRSPAERTVAVGRLRLEIPTGLSPFLKCGTVVQAILKNSQCWCVDGKSTFVLRIRSLTYYRIELPNQTPEDAELIENFKTALAKVLRYEVTPCPFQRGFSVPLPAEAHIPKKKRAWRPKHRRESAPAGSELGKSWPDTANEGEIGQHNDMIDAYDGDTTDDSVSTTTTSLPHLDSTTSDDIPFNDTKDDMEPKLNGPKRSVTEPAHSVHDMLARFQPIPESDSENDTESFHSAFTQGSQAPISPSYDPSHPASPPDDQLPDLSLPHQRLNQHNRDISEATVKPESLPTFQPTPTIDLIQPDTKAQEGSQPHPDVNGISSSSSSPEPDFSNAASPLATEVDVRSPSYSTSDRRNSTSLESRQIESFRNQDLSPLPPVSEPDFSDAAATLATGVDVRSPGSPTTSVRRNSTLLELHQTEAFRNRDLSSLPAAPEPHFSDAAATFATGVDVLSPNSPTADRRDNILMELRRTRSFRKRDLSPLPPASTLEYLSPRPSKSMTTLLFNKACSLVLILPLQLLLFFIHLAAQVVADDNAQRDVSDAARKTNENDGDEDDYKMPKTPGTIRRSLSLGDPTDALSDLE</sequence>
<keyword evidence="5" id="KW-0472">Membrane</keyword>
<dbReference type="AlphaFoldDB" id="A0A0B8MYL5"/>
<evidence type="ECO:0000256" key="6">
    <source>
        <dbReference type="SAM" id="MobiDB-lite"/>
    </source>
</evidence>
<dbReference type="Proteomes" id="UP000053095">
    <property type="component" value="Unassembled WGS sequence"/>
</dbReference>
<accession>A0A0B8MYL5</accession>
<dbReference type="GO" id="GO:0045033">
    <property type="term" value="P:peroxisome inheritance"/>
    <property type="evidence" value="ECO:0007669"/>
    <property type="project" value="InterPro"/>
</dbReference>
<evidence type="ECO:0000256" key="3">
    <source>
        <dbReference type="ARBA" id="ARBA00010707"/>
    </source>
</evidence>
<dbReference type="GO" id="GO:0005780">
    <property type="term" value="C:extrinsic component of intraperoxisomal membrane"/>
    <property type="evidence" value="ECO:0007669"/>
    <property type="project" value="InterPro"/>
</dbReference>
<feature type="compositionally biased region" description="Basic and acidic residues" evidence="6">
    <location>
        <begin position="617"/>
        <end position="631"/>
    </location>
</feature>
<dbReference type="InterPro" id="IPR024758">
    <property type="entry name" value="Inp1"/>
</dbReference>
<feature type="compositionally biased region" description="Polar residues" evidence="6">
    <location>
        <begin position="429"/>
        <end position="455"/>
    </location>
</feature>
<feature type="region of interest" description="Disordered" evidence="6">
    <location>
        <begin position="303"/>
        <end position="466"/>
    </location>
</feature>
<evidence type="ECO:0000313" key="7">
    <source>
        <dbReference type="EMBL" id="GAM43214.1"/>
    </source>
</evidence>
<evidence type="ECO:0000256" key="4">
    <source>
        <dbReference type="ARBA" id="ARBA00021397"/>
    </source>
</evidence>